<accession>A0A3P8THH5</accession>
<reference evidence="1" key="2">
    <citation type="submission" date="2025-08" db="UniProtKB">
        <authorList>
            <consortium name="Ensembl"/>
        </authorList>
    </citation>
    <scope>IDENTIFICATION</scope>
</reference>
<dbReference type="AlphaFoldDB" id="A0A3P8THH5"/>
<name>A0A3P8THH5_AMPPE</name>
<dbReference type="Ensembl" id="ENSAPET00000023719.1">
    <property type="protein sequence ID" value="ENSAPEP00000023108.1"/>
    <property type="gene ID" value="ENSAPEG00000016444.1"/>
</dbReference>
<reference evidence="1" key="3">
    <citation type="submission" date="2025-09" db="UniProtKB">
        <authorList>
            <consortium name="Ensembl"/>
        </authorList>
    </citation>
    <scope>IDENTIFICATION</scope>
</reference>
<keyword evidence="2" id="KW-1185">Reference proteome</keyword>
<protein>
    <submittedName>
        <fullName evidence="1">Uncharacterized protein</fullName>
    </submittedName>
</protein>
<sequence>MESPEGGPGPLSGGQLVRRGVQVLYLGYGLIGQGSRSSIWRTLVRRGVQVLYLGYGLIGQGSRSSIWRTA</sequence>
<evidence type="ECO:0000313" key="2">
    <source>
        <dbReference type="Proteomes" id="UP000265080"/>
    </source>
</evidence>
<organism evidence="1 2">
    <name type="scientific">Amphiprion percula</name>
    <name type="common">Orange clownfish</name>
    <name type="synonym">Lutjanus percula</name>
    <dbReference type="NCBI Taxonomy" id="161767"/>
    <lineage>
        <taxon>Eukaryota</taxon>
        <taxon>Metazoa</taxon>
        <taxon>Chordata</taxon>
        <taxon>Craniata</taxon>
        <taxon>Vertebrata</taxon>
        <taxon>Euteleostomi</taxon>
        <taxon>Actinopterygii</taxon>
        <taxon>Neopterygii</taxon>
        <taxon>Teleostei</taxon>
        <taxon>Neoteleostei</taxon>
        <taxon>Acanthomorphata</taxon>
        <taxon>Ovalentaria</taxon>
        <taxon>Pomacentridae</taxon>
        <taxon>Amphiprion</taxon>
    </lineage>
</organism>
<reference evidence="1 2" key="1">
    <citation type="submission" date="2018-03" db="EMBL/GenBank/DDBJ databases">
        <title>Finding Nemo's genes: A chromosome-scale reference assembly of the genome of the orange clownfish Amphiprion percula.</title>
        <authorList>
            <person name="Lehmann R."/>
        </authorList>
    </citation>
    <scope>NUCLEOTIDE SEQUENCE</scope>
</reference>
<proteinExistence type="predicted"/>
<evidence type="ECO:0000313" key="1">
    <source>
        <dbReference type="Ensembl" id="ENSAPEP00000023108.1"/>
    </source>
</evidence>
<dbReference type="Proteomes" id="UP000265080">
    <property type="component" value="Chromosome 23"/>
</dbReference>